<evidence type="ECO:0000313" key="3">
    <source>
        <dbReference type="Proteomes" id="UP000261811"/>
    </source>
</evidence>
<evidence type="ECO:0000259" key="1">
    <source>
        <dbReference type="SMART" id="SM00849"/>
    </source>
</evidence>
<name>A0A372J9J6_9ACTN</name>
<dbReference type="InterPro" id="IPR001279">
    <property type="entry name" value="Metallo-B-lactamas"/>
</dbReference>
<dbReference type="InterPro" id="IPR036866">
    <property type="entry name" value="RibonucZ/Hydroxyglut_hydro"/>
</dbReference>
<dbReference type="InterPro" id="IPR050855">
    <property type="entry name" value="NDM-1-like"/>
</dbReference>
<reference evidence="2 3" key="1">
    <citation type="submission" date="2018-08" db="EMBL/GenBank/DDBJ databases">
        <title>Actinomadura jelena sp. nov., a novel Actinomycete isolated from soil in Chad.</title>
        <authorList>
            <person name="Shi L."/>
        </authorList>
    </citation>
    <scope>NUCLEOTIDE SEQUENCE [LARGE SCALE GENOMIC DNA]</scope>
    <source>
        <strain evidence="2 3">NEAU-G17</strain>
    </source>
</reference>
<evidence type="ECO:0000313" key="2">
    <source>
        <dbReference type="EMBL" id="RFU36663.1"/>
    </source>
</evidence>
<dbReference type="Proteomes" id="UP000261811">
    <property type="component" value="Unassembled WGS sequence"/>
</dbReference>
<protein>
    <submittedName>
        <fullName evidence="2">MBL fold metallo-hydrolase</fullName>
    </submittedName>
</protein>
<feature type="domain" description="Metallo-beta-lactamase" evidence="1">
    <location>
        <begin position="14"/>
        <end position="217"/>
    </location>
</feature>
<keyword evidence="3" id="KW-1185">Reference proteome</keyword>
<dbReference type="GO" id="GO:0016787">
    <property type="term" value="F:hydrolase activity"/>
    <property type="evidence" value="ECO:0007669"/>
    <property type="project" value="UniProtKB-KW"/>
</dbReference>
<dbReference type="OrthoDB" id="2971563at2"/>
<accession>A0A372J9J6</accession>
<dbReference type="RefSeq" id="WP_117361662.1">
    <property type="nucleotide sequence ID" value="NZ_QURH01001040.1"/>
</dbReference>
<dbReference type="SMART" id="SM00849">
    <property type="entry name" value="Lactamase_B"/>
    <property type="match status" value="1"/>
</dbReference>
<dbReference type="AlphaFoldDB" id="A0A372J9J6"/>
<dbReference type="EMBL" id="QURH01001040">
    <property type="protein sequence ID" value="RFU36663.1"/>
    <property type="molecule type" value="Genomic_DNA"/>
</dbReference>
<dbReference type="Gene3D" id="3.60.15.10">
    <property type="entry name" value="Ribonuclease Z/Hydroxyacylglutathione hydrolase-like"/>
    <property type="match status" value="1"/>
</dbReference>
<gene>
    <name evidence="2" type="ORF">DZF91_36895</name>
</gene>
<keyword evidence="2" id="KW-0378">Hydrolase</keyword>
<comment type="caution">
    <text evidence="2">The sequence shown here is derived from an EMBL/GenBank/DDBJ whole genome shotgun (WGS) entry which is preliminary data.</text>
</comment>
<sequence length="237" mass="25134">MKLGPHLHRLGNDIVACYLVDTDEGITLIDAGLPGHWSDLQSELGSLGKSVDDVRGLILTHGDSDHIGFAERLRSEHGVPVFIHAADSVRARTGEKPKTVFGPMRIGPTLGFFGYSLRKNGLRTNHLKEVTEIREGDVLDLPGSPVIVGMPGHSPGSVAVHVPIADALFVGDALTTRHVLTGREGPQPAPFTDDPEAALASLDEIAELKASWVLPGHGAPWQVSPAEVSQAVRKGAA</sequence>
<dbReference type="SUPFAM" id="SSF56281">
    <property type="entry name" value="Metallo-hydrolase/oxidoreductase"/>
    <property type="match status" value="1"/>
</dbReference>
<dbReference type="CDD" id="cd07721">
    <property type="entry name" value="yflN-like_MBL-fold"/>
    <property type="match status" value="1"/>
</dbReference>
<proteinExistence type="predicted"/>
<dbReference type="Pfam" id="PF00753">
    <property type="entry name" value="Lactamase_B"/>
    <property type="match status" value="1"/>
</dbReference>
<organism evidence="2 3">
    <name type="scientific">Actinomadura logoneensis</name>
    <dbReference type="NCBI Taxonomy" id="2293572"/>
    <lineage>
        <taxon>Bacteria</taxon>
        <taxon>Bacillati</taxon>
        <taxon>Actinomycetota</taxon>
        <taxon>Actinomycetes</taxon>
        <taxon>Streptosporangiales</taxon>
        <taxon>Thermomonosporaceae</taxon>
        <taxon>Actinomadura</taxon>
    </lineage>
</organism>
<dbReference type="PANTHER" id="PTHR42951">
    <property type="entry name" value="METALLO-BETA-LACTAMASE DOMAIN-CONTAINING"/>
    <property type="match status" value="1"/>
</dbReference>